<dbReference type="RefSeq" id="WP_418161850.1">
    <property type="nucleotide sequence ID" value="NZ_JBBLZC010000040.1"/>
</dbReference>
<keyword evidence="3" id="KW-1185">Reference proteome</keyword>
<comment type="caution">
    <text evidence="2">The sequence shown here is derived from an EMBL/GenBank/DDBJ whole genome shotgun (WGS) entry which is preliminary data.</text>
</comment>
<proteinExistence type="predicted"/>
<evidence type="ECO:0000313" key="2">
    <source>
        <dbReference type="EMBL" id="MEK0086005.1"/>
    </source>
</evidence>
<evidence type="ECO:0008006" key="4">
    <source>
        <dbReference type="Google" id="ProtNLM"/>
    </source>
</evidence>
<evidence type="ECO:0000256" key="1">
    <source>
        <dbReference type="SAM" id="MobiDB-lite"/>
    </source>
</evidence>
<evidence type="ECO:0000313" key="3">
    <source>
        <dbReference type="Proteomes" id="UP001375743"/>
    </source>
</evidence>
<feature type="region of interest" description="Disordered" evidence="1">
    <location>
        <begin position="26"/>
        <end position="53"/>
    </location>
</feature>
<dbReference type="Proteomes" id="UP001375743">
    <property type="component" value="Unassembled WGS sequence"/>
</dbReference>
<protein>
    <recommendedName>
        <fullName evidence="4">Ribbon-helix-helix protein CopG domain-containing protein</fullName>
    </recommendedName>
</protein>
<accession>A0ABU8XXS1</accession>
<sequence>MASPRHPARLLERLDVKQGLVSEAERAVLGAAPSPAGRGRGRPPRHEEPVQQTTIRLTRGEWAALQAQVTRETLARGGRRYVTDIIRDAIAEYLARHG</sequence>
<reference evidence="2 3" key="1">
    <citation type="submission" date="2024-01" db="EMBL/GenBank/DDBJ databases">
        <title>Multi-omics insights into the function and evolution of sodium benzoate biodegradation pathways in Benzoatithermus flavus gen. nov., sp. nov. from hot spring.</title>
        <authorList>
            <person name="Hu C.-J."/>
            <person name="Li W.-J."/>
        </authorList>
    </citation>
    <scope>NUCLEOTIDE SEQUENCE [LARGE SCALE GENOMIC DNA]</scope>
    <source>
        <strain evidence="2 3">SYSU G07066</strain>
    </source>
</reference>
<organism evidence="2 3">
    <name type="scientific">Benzoatithermus flavus</name>
    <dbReference type="NCBI Taxonomy" id="3108223"/>
    <lineage>
        <taxon>Bacteria</taxon>
        <taxon>Pseudomonadati</taxon>
        <taxon>Pseudomonadota</taxon>
        <taxon>Alphaproteobacteria</taxon>
        <taxon>Geminicoccales</taxon>
        <taxon>Geminicoccaceae</taxon>
        <taxon>Benzoatithermus</taxon>
    </lineage>
</organism>
<name>A0ABU8XXS1_9PROT</name>
<gene>
    <name evidence="2" type="ORF">U1T56_22850</name>
</gene>
<dbReference type="EMBL" id="JBBLZC010000040">
    <property type="protein sequence ID" value="MEK0086005.1"/>
    <property type="molecule type" value="Genomic_DNA"/>
</dbReference>